<keyword evidence="4 5" id="KW-0472">Membrane</keyword>
<feature type="transmembrane region" description="Helical" evidence="5">
    <location>
        <begin position="328"/>
        <end position="346"/>
    </location>
</feature>
<protein>
    <recommendedName>
        <fullName evidence="6">Major facilitator superfamily (MFS) profile domain-containing protein</fullName>
    </recommendedName>
</protein>
<evidence type="ECO:0000256" key="5">
    <source>
        <dbReference type="SAM" id="Phobius"/>
    </source>
</evidence>
<dbReference type="AlphaFoldDB" id="A0A099L361"/>
<feature type="transmembrane region" description="Helical" evidence="5">
    <location>
        <begin position="468"/>
        <end position="487"/>
    </location>
</feature>
<name>A0A099L361_COLPS</name>
<dbReference type="InterPro" id="IPR036259">
    <property type="entry name" value="MFS_trans_sf"/>
</dbReference>
<comment type="caution">
    <text evidence="7">The sequence shown here is derived from an EMBL/GenBank/DDBJ whole genome shotgun (WGS) entry which is preliminary data.</text>
</comment>
<organism evidence="7 8">
    <name type="scientific">Colwellia psychrerythraea</name>
    <name type="common">Vibrio psychroerythus</name>
    <dbReference type="NCBI Taxonomy" id="28229"/>
    <lineage>
        <taxon>Bacteria</taxon>
        <taxon>Pseudomonadati</taxon>
        <taxon>Pseudomonadota</taxon>
        <taxon>Gammaproteobacteria</taxon>
        <taxon>Alteromonadales</taxon>
        <taxon>Colwelliaceae</taxon>
        <taxon>Colwellia</taxon>
    </lineage>
</organism>
<feature type="transmembrane region" description="Helical" evidence="5">
    <location>
        <begin position="355"/>
        <end position="373"/>
    </location>
</feature>
<evidence type="ECO:0000256" key="3">
    <source>
        <dbReference type="ARBA" id="ARBA00022989"/>
    </source>
</evidence>
<dbReference type="Pfam" id="PF13347">
    <property type="entry name" value="MFS_2"/>
    <property type="match status" value="2"/>
</dbReference>
<feature type="transmembrane region" description="Helical" evidence="5">
    <location>
        <begin position="184"/>
        <end position="202"/>
    </location>
</feature>
<feature type="transmembrane region" description="Helical" evidence="5">
    <location>
        <begin position="421"/>
        <end position="448"/>
    </location>
</feature>
<dbReference type="InterPro" id="IPR039672">
    <property type="entry name" value="MFS_2"/>
</dbReference>
<dbReference type="PANTHER" id="PTHR11328">
    <property type="entry name" value="MAJOR FACILITATOR SUPERFAMILY DOMAIN-CONTAINING PROTEIN"/>
    <property type="match status" value="1"/>
</dbReference>
<dbReference type="PROSITE" id="PS50850">
    <property type="entry name" value="MFS"/>
    <property type="match status" value="1"/>
</dbReference>
<evidence type="ECO:0000256" key="4">
    <source>
        <dbReference type="ARBA" id="ARBA00023136"/>
    </source>
</evidence>
<reference evidence="7 8" key="1">
    <citation type="submission" date="2014-08" db="EMBL/GenBank/DDBJ databases">
        <title>Genomic and Phenotypic Diversity of Colwellia psychrerythraea strains from Disparate Marine Basins.</title>
        <authorList>
            <person name="Techtmann S.M."/>
            <person name="Stelling S.C."/>
            <person name="Utturkar S.M."/>
            <person name="Alshibli N."/>
            <person name="Harris A."/>
            <person name="Brown S.D."/>
            <person name="Hazen T.C."/>
        </authorList>
    </citation>
    <scope>NUCLEOTIDE SEQUENCE [LARGE SCALE GENOMIC DNA]</scope>
    <source>
        <strain evidence="7 8">GAB14E</strain>
    </source>
</reference>
<feature type="transmembrane region" description="Helical" evidence="5">
    <location>
        <begin position="223"/>
        <end position="243"/>
    </location>
</feature>
<keyword evidence="3 5" id="KW-1133">Transmembrane helix</keyword>
<dbReference type="SUPFAM" id="SSF103473">
    <property type="entry name" value="MFS general substrate transporter"/>
    <property type="match status" value="1"/>
</dbReference>
<dbReference type="OrthoDB" id="181905at2"/>
<feature type="transmembrane region" description="Helical" evidence="5">
    <location>
        <begin position="379"/>
        <end position="400"/>
    </location>
</feature>
<dbReference type="CDD" id="cd17332">
    <property type="entry name" value="MFS_MelB_like"/>
    <property type="match status" value="1"/>
</dbReference>
<keyword evidence="2 5" id="KW-0812">Transmembrane</keyword>
<accession>A0A099L361</accession>
<feature type="transmembrane region" description="Helical" evidence="5">
    <location>
        <begin position="146"/>
        <end position="164"/>
    </location>
</feature>
<sequence length="511" mass="56280">MSKIPFYEKVGYATGDAAANLVWRGALAYLAVFYTDTFGLTAAAAAMLFLVVRLSDGVTDIIMGMIADRTNTRWGKFRPWILWSTPVLALFMVLCFTTPDLSDSNKLIYAYVTYIGLTLAYTVNNVPYSALMGVMTPSDTERTSLSGFRFAGAFAGGLLVMGFLPDLVAYFGDGNDALGYQYSMYMFAGILIALMVITFATTKERVTTVVDESSNLKTELLDLSKNLPFIILPLLAMSLFFYYRDIYSGIFFVIIMTSMWILIKRLIKNTPEDMSGTQRDMVDLLTNKPWLILLGIGFLTMMFNGIKYGTIAYYFKYQVGDELMIGKYFIALLLVSILGALCTGFLSKKLGKRKLFIVALILSGLLTAAFYWVPQGNITAIFILGCSAEFFAAMMPTLFFTMLGDSADFSEWKNGRRATGLIYSAGTFVQKTGGGFAGALVLVVLASYGYDGMDKATIEATLPGMQLLMSWIPAAFAFAGAALMMLYPLSCKQNQQIGDELIQRRADLVAA</sequence>
<feature type="transmembrane region" description="Helical" evidence="5">
    <location>
        <begin position="111"/>
        <end position="134"/>
    </location>
</feature>
<comment type="similarity">
    <text evidence="1">Belongs to the sodium:galactoside symporter (TC 2.A.2) family.</text>
</comment>
<feature type="transmembrane region" description="Helical" evidence="5">
    <location>
        <begin position="249"/>
        <end position="267"/>
    </location>
</feature>
<dbReference type="GO" id="GO:0008643">
    <property type="term" value="P:carbohydrate transport"/>
    <property type="evidence" value="ECO:0007669"/>
    <property type="project" value="InterPro"/>
</dbReference>
<feature type="domain" description="Major facilitator superfamily (MFS) profile" evidence="6">
    <location>
        <begin position="1"/>
        <end position="492"/>
    </location>
</feature>
<proteinExistence type="inferred from homology"/>
<feature type="transmembrane region" description="Helical" evidence="5">
    <location>
        <begin position="80"/>
        <end position="99"/>
    </location>
</feature>
<gene>
    <name evidence="7" type="ORF">GAB14E_0255</name>
</gene>
<feature type="transmembrane region" description="Helical" evidence="5">
    <location>
        <begin position="288"/>
        <end position="308"/>
    </location>
</feature>
<dbReference type="GO" id="GO:0015293">
    <property type="term" value="F:symporter activity"/>
    <property type="evidence" value="ECO:0007669"/>
    <property type="project" value="InterPro"/>
</dbReference>
<evidence type="ECO:0000256" key="1">
    <source>
        <dbReference type="ARBA" id="ARBA00009617"/>
    </source>
</evidence>
<evidence type="ECO:0000259" key="6">
    <source>
        <dbReference type="PROSITE" id="PS50850"/>
    </source>
</evidence>
<dbReference type="InterPro" id="IPR020846">
    <property type="entry name" value="MFS_dom"/>
</dbReference>
<dbReference type="PANTHER" id="PTHR11328:SF24">
    <property type="entry name" value="MAJOR FACILITATOR SUPERFAMILY (MFS) PROFILE DOMAIN-CONTAINING PROTEIN"/>
    <property type="match status" value="1"/>
</dbReference>
<feature type="transmembrane region" description="Helical" evidence="5">
    <location>
        <begin position="26"/>
        <end position="52"/>
    </location>
</feature>
<evidence type="ECO:0000313" key="7">
    <source>
        <dbReference type="EMBL" id="KGJ96308.1"/>
    </source>
</evidence>
<dbReference type="GO" id="GO:0005886">
    <property type="term" value="C:plasma membrane"/>
    <property type="evidence" value="ECO:0007669"/>
    <property type="project" value="TreeGrafter"/>
</dbReference>
<dbReference type="Gene3D" id="1.20.1250.20">
    <property type="entry name" value="MFS general substrate transporter like domains"/>
    <property type="match status" value="2"/>
</dbReference>
<dbReference type="EMBL" id="JQEC01000011">
    <property type="protein sequence ID" value="KGJ96308.1"/>
    <property type="molecule type" value="Genomic_DNA"/>
</dbReference>
<dbReference type="RefSeq" id="WP_033081255.1">
    <property type="nucleotide sequence ID" value="NZ_JQEC01000011.1"/>
</dbReference>
<evidence type="ECO:0000313" key="8">
    <source>
        <dbReference type="Proteomes" id="UP000029868"/>
    </source>
</evidence>
<evidence type="ECO:0000256" key="2">
    <source>
        <dbReference type="ARBA" id="ARBA00022692"/>
    </source>
</evidence>
<dbReference type="PATRIC" id="fig|28229.3.peg.1194"/>
<dbReference type="Proteomes" id="UP000029868">
    <property type="component" value="Unassembled WGS sequence"/>
</dbReference>